<dbReference type="AlphaFoldDB" id="A0A6J4HP66"/>
<feature type="transmembrane region" description="Helical" evidence="1">
    <location>
        <begin position="107"/>
        <end position="127"/>
    </location>
</feature>
<reference evidence="2" key="1">
    <citation type="submission" date="2020-02" db="EMBL/GenBank/DDBJ databases">
        <authorList>
            <person name="Meier V. D."/>
        </authorList>
    </citation>
    <scope>NUCLEOTIDE SEQUENCE</scope>
    <source>
        <strain evidence="2">AVDCRST_MAG56</strain>
    </source>
</reference>
<accession>A0A6J4HP66</accession>
<feature type="transmembrane region" description="Helical" evidence="1">
    <location>
        <begin position="40"/>
        <end position="64"/>
    </location>
</feature>
<feature type="transmembrane region" description="Helical" evidence="1">
    <location>
        <begin position="12"/>
        <end position="34"/>
    </location>
</feature>
<keyword evidence="1" id="KW-0812">Transmembrane</keyword>
<feature type="transmembrane region" description="Helical" evidence="1">
    <location>
        <begin position="172"/>
        <end position="190"/>
    </location>
</feature>
<proteinExistence type="predicted"/>
<organism evidence="2">
    <name type="scientific">uncultured Cytophagales bacterium</name>
    <dbReference type="NCBI Taxonomy" id="158755"/>
    <lineage>
        <taxon>Bacteria</taxon>
        <taxon>Pseudomonadati</taxon>
        <taxon>Bacteroidota</taxon>
        <taxon>Sphingobacteriia</taxon>
        <taxon>Sphingobacteriales</taxon>
        <taxon>environmental samples</taxon>
    </lineage>
</organism>
<sequence>MKTRTYRLVNAKTVFVISLLVIALTILGIYFWGLGKHHTFFYNSLASTTILSAAFFFFITAGLYQGIKLKDNLGKVTDKMRLPDSLDLSAAGDAGPLLEAADDVPGIMAGVLLWIVWGVVFAAVLWIFGNVVLLVVAAFVGMLYWIFFRALRLVFRNAKRCKGKFWESVRVGFAYTCLYNVWIYGIFMLAEYLKK</sequence>
<gene>
    <name evidence="2" type="ORF">AVDCRST_MAG56-896</name>
</gene>
<evidence type="ECO:0000313" key="2">
    <source>
        <dbReference type="EMBL" id="CAA9229760.1"/>
    </source>
</evidence>
<feature type="transmembrane region" description="Helical" evidence="1">
    <location>
        <begin position="133"/>
        <end position="151"/>
    </location>
</feature>
<name>A0A6J4HP66_9SPHI</name>
<protein>
    <submittedName>
        <fullName evidence="2">Uncharacterized protein</fullName>
    </submittedName>
</protein>
<keyword evidence="1" id="KW-1133">Transmembrane helix</keyword>
<dbReference type="EMBL" id="CADCTQ010000081">
    <property type="protein sequence ID" value="CAA9229760.1"/>
    <property type="molecule type" value="Genomic_DNA"/>
</dbReference>
<evidence type="ECO:0000256" key="1">
    <source>
        <dbReference type="SAM" id="Phobius"/>
    </source>
</evidence>
<keyword evidence="1" id="KW-0472">Membrane</keyword>